<dbReference type="EMBL" id="QCZG01000019">
    <property type="protein sequence ID" value="PWA11103.1"/>
    <property type="molecule type" value="Genomic_DNA"/>
</dbReference>
<evidence type="ECO:0000313" key="2">
    <source>
        <dbReference type="Proteomes" id="UP000245998"/>
    </source>
</evidence>
<protein>
    <submittedName>
        <fullName evidence="1">Uncharacterized protein</fullName>
    </submittedName>
</protein>
<evidence type="ECO:0000313" key="1">
    <source>
        <dbReference type="EMBL" id="PWA11103.1"/>
    </source>
</evidence>
<dbReference type="RefSeq" id="WP_116554835.1">
    <property type="nucleotide sequence ID" value="NZ_QCZG01000019.1"/>
</dbReference>
<sequence length="72" mass="8559">MMEEYIEQMIKDGYHSKNDFEPIKCVHCQSTDLEDTDFIVEELGTHVTTEYRKVCKKCGKEVGYWSYGNWQL</sequence>
<gene>
    <name evidence="1" type="ORF">DCC39_10415</name>
</gene>
<reference evidence="1 2" key="1">
    <citation type="submission" date="2018-04" db="EMBL/GenBank/DDBJ databases">
        <title>Camelliibacillus theae gen. nov., sp. nov., isolated from Pu'er tea.</title>
        <authorList>
            <person name="Niu L."/>
        </authorList>
    </citation>
    <scope>NUCLEOTIDE SEQUENCE [LARGE SCALE GENOMIC DNA]</scope>
    <source>
        <strain evidence="1 2">T8</strain>
    </source>
</reference>
<organism evidence="1 2">
    <name type="scientific">Pueribacillus theae</name>
    <dbReference type="NCBI Taxonomy" id="2171751"/>
    <lineage>
        <taxon>Bacteria</taxon>
        <taxon>Bacillati</taxon>
        <taxon>Bacillota</taxon>
        <taxon>Bacilli</taxon>
        <taxon>Bacillales</taxon>
        <taxon>Bacillaceae</taxon>
        <taxon>Pueribacillus</taxon>
    </lineage>
</organism>
<dbReference type="OrthoDB" id="2663708at2"/>
<proteinExistence type="predicted"/>
<keyword evidence="2" id="KW-1185">Reference proteome</keyword>
<dbReference type="AlphaFoldDB" id="A0A2U1K287"/>
<name>A0A2U1K287_9BACI</name>
<dbReference type="Proteomes" id="UP000245998">
    <property type="component" value="Unassembled WGS sequence"/>
</dbReference>
<comment type="caution">
    <text evidence="1">The sequence shown here is derived from an EMBL/GenBank/DDBJ whole genome shotgun (WGS) entry which is preliminary data.</text>
</comment>
<accession>A0A2U1K287</accession>